<dbReference type="STRING" id="1494590.ATN84_12285"/>
<comment type="caution">
    <text evidence="1">The sequence shown here is derived from an EMBL/GenBank/DDBJ whole genome shotgun (WGS) entry which is preliminary data.</text>
</comment>
<evidence type="ECO:0000313" key="1">
    <source>
        <dbReference type="EMBL" id="KXF76790.1"/>
    </source>
</evidence>
<dbReference type="Pfam" id="PF13238">
    <property type="entry name" value="AAA_18"/>
    <property type="match status" value="1"/>
</dbReference>
<dbReference type="Proteomes" id="UP000070107">
    <property type="component" value="Unassembled WGS sequence"/>
</dbReference>
<dbReference type="Gene3D" id="3.40.50.300">
    <property type="entry name" value="P-loop containing nucleotide triphosphate hydrolases"/>
    <property type="match status" value="1"/>
</dbReference>
<evidence type="ECO:0000313" key="2">
    <source>
        <dbReference type="Proteomes" id="UP000070107"/>
    </source>
</evidence>
<gene>
    <name evidence="1" type="ORF">ATN84_12285</name>
</gene>
<organism evidence="1 2">
    <name type="scientific">Paramesorhizobium deserti</name>
    <dbReference type="NCBI Taxonomy" id="1494590"/>
    <lineage>
        <taxon>Bacteria</taxon>
        <taxon>Pseudomonadati</taxon>
        <taxon>Pseudomonadota</taxon>
        <taxon>Alphaproteobacteria</taxon>
        <taxon>Hyphomicrobiales</taxon>
        <taxon>Phyllobacteriaceae</taxon>
        <taxon>Paramesorhizobium</taxon>
    </lineage>
</organism>
<name>A0A135HUC9_9HYPH</name>
<dbReference type="PANTHER" id="PTHR37816:SF1">
    <property type="entry name" value="TOXIN"/>
    <property type="match status" value="1"/>
</dbReference>
<dbReference type="PANTHER" id="PTHR37816">
    <property type="entry name" value="YALI0E33011P"/>
    <property type="match status" value="1"/>
</dbReference>
<proteinExistence type="predicted"/>
<dbReference type="OrthoDB" id="7210594at2"/>
<sequence>MMDRIFIMGNGGSGKTWLAQELARRLQFPAYHLDDFHWLPNFVGERPRDERDQLVARAANGNSWIMEGIYGSIIQQMLPRVTTLIWLDISDEECISNLLQRGQTNGGTEEQFEELLEYTRGYRLRKNHLNSFDAHKRFFEAYPSHKLKLCGRLDVAAFLTSVALQNTK</sequence>
<dbReference type="SUPFAM" id="SSF52540">
    <property type="entry name" value="P-loop containing nucleoside triphosphate hydrolases"/>
    <property type="match status" value="1"/>
</dbReference>
<dbReference type="EMBL" id="LNTU01000023">
    <property type="protein sequence ID" value="KXF76790.1"/>
    <property type="molecule type" value="Genomic_DNA"/>
</dbReference>
<keyword evidence="2" id="KW-1185">Reference proteome</keyword>
<dbReference type="AlphaFoldDB" id="A0A135HUC9"/>
<accession>A0A135HUC9</accession>
<dbReference type="InterPro" id="IPR052922">
    <property type="entry name" value="Cytidylate_Kinase-2"/>
</dbReference>
<dbReference type="InterPro" id="IPR027417">
    <property type="entry name" value="P-loop_NTPase"/>
</dbReference>
<evidence type="ECO:0008006" key="3">
    <source>
        <dbReference type="Google" id="ProtNLM"/>
    </source>
</evidence>
<protein>
    <recommendedName>
        <fullName evidence="3">Adenylate kinase</fullName>
    </recommendedName>
</protein>
<reference evidence="1 2" key="1">
    <citation type="submission" date="2015-11" db="EMBL/GenBank/DDBJ databases">
        <title>Draft genome sequence of Paramesorhizobium deserti A-3-E, a strain highly resistant to diverse beta-lactam antibiotics.</title>
        <authorList>
            <person name="Lv R."/>
            <person name="Yang X."/>
            <person name="Fang N."/>
            <person name="Guo J."/>
            <person name="Luo X."/>
            <person name="Peng F."/>
            <person name="Yang R."/>
            <person name="Cui Y."/>
            <person name="Fang C."/>
            <person name="Song Y."/>
        </authorList>
    </citation>
    <scope>NUCLEOTIDE SEQUENCE [LARGE SCALE GENOMIC DNA]</scope>
    <source>
        <strain evidence="1 2">A-3-E</strain>
    </source>
</reference>
<dbReference type="RefSeq" id="WP_068882368.1">
    <property type="nucleotide sequence ID" value="NZ_LNTU01000023.1"/>
</dbReference>